<accession>A0AAU8PYH8</accession>
<feature type="region of interest" description="Disordered" evidence="1">
    <location>
        <begin position="666"/>
        <end position="691"/>
    </location>
</feature>
<evidence type="ECO:0000256" key="1">
    <source>
        <dbReference type="SAM" id="MobiDB-lite"/>
    </source>
</evidence>
<evidence type="ECO:0000313" key="4">
    <source>
        <dbReference type="Proteomes" id="UP000009229"/>
    </source>
</evidence>
<evidence type="ECO:0000313" key="3">
    <source>
        <dbReference type="EMBL" id="AEG16344.1"/>
    </source>
</evidence>
<sequence>MCPKLMRRLTKTLAGSAGCYAYPGRFLPFQSGKCYYPPGVIAQLLWWLPLRQWSTAALAVVLIFCFLPAVFAAPDPESQSGPVKINVEPGWQGEVVPGKPGPAVVTLRNNSGRDISGVVEVINHYKHQPPPPPGSPPGTKPGPPVFIPASAFGEKVSLPAGAEKRVVLWFPWHGPGDKMIFRFLEGQKVLGSVEVNVPGTAGVIHGPMAGAVGVLGQVPPALEKVRLTMPDGVPRAPRIISLSADLFPRRSEDLNAFDTILVTGSGAGTLTEEQRRALAGWVEFGGHLVLAGGLEISDTLAVLPAGTTTIKSEGITDRGNWQPAAAWLKQPSSEVTGAPAARLAGKGTWWGPAESPLGLQEDYSYGKITVLTFDPNQAPFSRGSLGQALWKELLMTRNQEEYKFNPAFPMVRLESMSHLPNNLPRTAFPRWWVVGICLLAYIVVAGPLVYLVLRKLQRPELTWLAVPLLAVIFTGSLYLYMLRASTSVLVNTVQVADAATGDRVKGYTAVGFFAPTRPTFTATLAGGDRSVQVQTFGGRSWEIYGPPAEPPYTVIRGNDLEVRFSDASQWTMRTLAFRQDMAEAVAGLTAKLRVEGSRLIGTVKNGTALHLDHVTLLLGDDYRGLGDLAPGKEVAVNMPIPGPVTYNPQGTPRPHLPIWQIFLQPGGRSDKSKAGALPRGPYPPDYQPPPRPLTVEEQRRAMMLEQWLGMYRYGPVENVSQPLTLVAWTHNPLQDVEVKNLRAKTHYLSMIFLRPELAIPRGAFDLPPGLVVPQPVDMQVRGISGHNNLIGLDGGSVTYAFRPGLPAGAKVEEITVELPFFPARSTPGMPRGAVGPPSSQAGDVAPGALEIYHPGRGRWEPLAGAKSFTLPGEYVKPDGEVLLRVNGESFSSGRGFYFLPPTVAYRGVMK</sequence>
<dbReference type="Gene3D" id="3.40.50.880">
    <property type="match status" value="1"/>
</dbReference>
<keyword evidence="2" id="KW-1133">Transmembrane helix</keyword>
<keyword evidence="4" id="KW-1185">Reference proteome</keyword>
<keyword evidence="2" id="KW-0812">Transmembrane</keyword>
<feature type="transmembrane region" description="Helical" evidence="2">
    <location>
        <begin position="431"/>
        <end position="453"/>
    </location>
</feature>
<reference evidence="4" key="1">
    <citation type="submission" date="2011-05" db="EMBL/GenBank/DDBJ databases">
        <title>Complete sequence of Desulfotomaculum kuznetsovii DSM 6115.</title>
        <authorList>
            <person name="Lucas S."/>
            <person name="Han J."/>
            <person name="Lapidus A."/>
            <person name="Cheng J.-F."/>
            <person name="Goodwin L."/>
            <person name="Pitluck S."/>
            <person name="Peters L."/>
            <person name="Mikhailova N."/>
            <person name="Lu M."/>
            <person name="Saunders E."/>
            <person name="Han C."/>
            <person name="Tapia R."/>
            <person name="Land M."/>
            <person name="Hauser L."/>
            <person name="Kyrpides N."/>
            <person name="Ivanova N."/>
            <person name="Pagani I."/>
            <person name="Nazina T."/>
            <person name="Ivanova A."/>
            <person name="Parshina S."/>
            <person name="Kuever J."/>
            <person name="Muyzer G."/>
            <person name="Plugge C."/>
            <person name="Stams A."/>
            <person name="Woyke T."/>
        </authorList>
    </citation>
    <scope>NUCLEOTIDE SEQUENCE [LARGE SCALE GENOMIC DNA]</scope>
    <source>
        <strain evidence="4">DSM 6115 / VKM B-1805 / 17</strain>
    </source>
</reference>
<dbReference type="InterPro" id="IPR029062">
    <property type="entry name" value="Class_I_gatase-like"/>
</dbReference>
<evidence type="ECO:0008006" key="5">
    <source>
        <dbReference type="Google" id="ProtNLM"/>
    </source>
</evidence>
<name>A0AAU8PYH8_DESK7</name>
<evidence type="ECO:0000256" key="2">
    <source>
        <dbReference type="SAM" id="Phobius"/>
    </source>
</evidence>
<organism evidence="3 4">
    <name type="scientific">Desulfofundulus kuznetsovii (strain DSM 6115 / VKM B-1805 / 17)</name>
    <name type="common">Desulfotomaculum kuznetsovii</name>
    <dbReference type="NCBI Taxonomy" id="760568"/>
    <lineage>
        <taxon>Bacteria</taxon>
        <taxon>Bacillati</taxon>
        <taxon>Bacillota</taxon>
        <taxon>Clostridia</taxon>
        <taxon>Eubacteriales</taxon>
        <taxon>Peptococcaceae</taxon>
        <taxon>Desulfofundulus</taxon>
    </lineage>
</organism>
<dbReference type="KEGG" id="dku:Desku_2833"/>
<dbReference type="Proteomes" id="UP000009229">
    <property type="component" value="Chromosome"/>
</dbReference>
<dbReference type="AlphaFoldDB" id="A0AAU8PYH8"/>
<dbReference type="SUPFAM" id="SSF52317">
    <property type="entry name" value="Class I glutamine amidotransferase-like"/>
    <property type="match status" value="1"/>
</dbReference>
<protein>
    <recommendedName>
        <fullName evidence="5">DUF4350 domain-containing protein</fullName>
    </recommendedName>
</protein>
<dbReference type="EMBL" id="CP002770">
    <property type="protein sequence ID" value="AEG16344.1"/>
    <property type="molecule type" value="Genomic_DNA"/>
</dbReference>
<keyword evidence="2" id="KW-0472">Membrane</keyword>
<feature type="compositionally biased region" description="Pro residues" evidence="1">
    <location>
        <begin position="680"/>
        <end position="691"/>
    </location>
</feature>
<proteinExistence type="predicted"/>
<gene>
    <name evidence="3" type="ordered locus">Desku_2833</name>
</gene>
<feature type="transmembrane region" description="Helical" evidence="2">
    <location>
        <begin position="460"/>
        <end position="481"/>
    </location>
</feature>